<dbReference type="EMBL" id="CADCTZ010001448">
    <property type="protein sequence ID" value="CAA9398258.1"/>
    <property type="molecule type" value="Genomic_DNA"/>
</dbReference>
<dbReference type="AlphaFoldDB" id="A0A6J4NV09"/>
<proteinExistence type="predicted"/>
<feature type="non-terminal residue" evidence="1">
    <location>
        <position position="54"/>
    </location>
</feature>
<name>A0A6J4NV09_9CYAN</name>
<sequence length="54" mass="5934">WQRKTNLKPHSKIQLATIALNLGSRSALLKIGKNQSSKNSICVWKSPPTSTTSN</sequence>
<evidence type="ECO:0000313" key="1">
    <source>
        <dbReference type="EMBL" id="CAA9398258.1"/>
    </source>
</evidence>
<accession>A0A6J4NV09</accession>
<feature type="non-terminal residue" evidence="1">
    <location>
        <position position="1"/>
    </location>
</feature>
<organism evidence="1">
    <name type="scientific">uncultured Microcoleus sp</name>
    <dbReference type="NCBI Taxonomy" id="259945"/>
    <lineage>
        <taxon>Bacteria</taxon>
        <taxon>Bacillati</taxon>
        <taxon>Cyanobacteriota</taxon>
        <taxon>Cyanophyceae</taxon>
        <taxon>Oscillatoriophycideae</taxon>
        <taxon>Oscillatoriales</taxon>
        <taxon>Microcoleaceae</taxon>
        <taxon>Microcoleus</taxon>
        <taxon>environmental samples</taxon>
    </lineage>
</organism>
<reference evidence="1" key="1">
    <citation type="submission" date="2020-02" db="EMBL/GenBank/DDBJ databases">
        <authorList>
            <person name="Meier V. D."/>
        </authorList>
    </citation>
    <scope>NUCLEOTIDE SEQUENCE</scope>
    <source>
        <strain evidence="1">AVDCRST_MAG84</strain>
    </source>
</reference>
<gene>
    <name evidence="1" type="ORF">AVDCRST_MAG84-5986</name>
</gene>
<protein>
    <submittedName>
        <fullName evidence="1">Uncharacterized protein</fullName>
    </submittedName>
</protein>